<keyword evidence="1" id="KW-0614">Plasmid</keyword>
<dbReference type="RefSeq" id="WP_147077429.1">
    <property type="nucleotide sequence ID" value="NZ_CP042472.1"/>
</dbReference>
<name>A0AAJ4JZ73_SPICI</name>
<evidence type="ECO:0000313" key="1">
    <source>
        <dbReference type="EMBL" id="QIA69867.1"/>
    </source>
</evidence>
<dbReference type="EMBL" id="CP046369">
    <property type="protein sequence ID" value="QIA69867.1"/>
    <property type="molecule type" value="Genomic_DNA"/>
</dbReference>
<dbReference type="Proteomes" id="UP000464735">
    <property type="component" value="Plasmid pScpBR12-1"/>
</dbReference>
<protein>
    <submittedName>
        <fullName evidence="1">Uncharacterized protein</fullName>
    </submittedName>
</protein>
<geneLocation type="plasmid" evidence="2">
    <name>pscpbr12-1</name>
</geneLocation>
<evidence type="ECO:0000313" key="2">
    <source>
        <dbReference type="Proteomes" id="UP000464735"/>
    </source>
</evidence>
<reference evidence="1 2" key="1">
    <citation type="submission" date="2019-11" db="EMBL/GenBank/DDBJ databases">
        <title>Whole genome sequencing and comparative genomics analyses of five strains of Spiroplasma citri.</title>
        <authorList>
            <person name="Yokomi R."/>
            <person name="Chen J."/>
            <person name="Rattner R."/>
            <person name="Vidalakis G."/>
        </authorList>
    </citation>
    <scope>NUCLEOTIDE SEQUENCE [LARGE SCALE GENOMIC DNA]</scope>
    <source>
        <strain evidence="1 2">BR12</strain>
        <plasmid evidence="2">pscpbr12-1</plasmid>
    </source>
</reference>
<dbReference type="AlphaFoldDB" id="A0AAJ4JZ73"/>
<sequence length="468" mass="53559">MADITKLESFKLITLEEFKNWEGFDKLVAQYGKKLYDDTISNYLIEGITRASLQLDSICGYRLETEFPLLDPNSEIDKKRINYVKIACCLQTQYLIRTGIEYSSGGENSSDSVASYTYPSNMKIEFSPDIISLLEKAKFYKSQTITKINPDNYGFKNEYNTGFVQPDTNHKDRPIMLSEADAKYVWKNSMFTSNTLSIIPWSNTEKSGIWQIEISTELLANYIDNYIKNISIKLDNKSIIYNSNNELSVPFDNDTIYYENNVWKAKQGGDIPSDVIKDSDLNKDYIDKEDGKYIVKKAQSGSSITVNAPLHQKDDSSLELLLSNEFDIENNKLSLNKGLKDTIDQILKWVLEMNKKIIWEEVPISSFKPDANNYIDIPEFSEKYCYDVRISPTNFKEAEGFLLLRPPYFTKQANNTLIKQQSNCFAGDVGKTPYDLSLYSATGRVYLTDVSTGANTKINSVRIFRKEV</sequence>
<accession>A0AAJ4JZ73</accession>
<organism evidence="1 2">
    <name type="scientific">Spiroplasma citri</name>
    <dbReference type="NCBI Taxonomy" id="2133"/>
    <lineage>
        <taxon>Bacteria</taxon>
        <taxon>Bacillati</taxon>
        <taxon>Mycoplasmatota</taxon>
        <taxon>Mollicutes</taxon>
        <taxon>Entomoplasmatales</taxon>
        <taxon>Spiroplasmataceae</taxon>
        <taxon>Spiroplasma</taxon>
    </lineage>
</organism>
<gene>
    <name evidence="1" type="ORF">GL298_10590</name>
</gene>
<proteinExistence type="predicted"/>